<evidence type="ECO:0000256" key="2">
    <source>
        <dbReference type="SAM" id="Phobius"/>
    </source>
</evidence>
<evidence type="ECO:0000256" key="1">
    <source>
        <dbReference type="SAM" id="MobiDB-lite"/>
    </source>
</evidence>
<gene>
    <name evidence="3" type="ORF">ACFY8C_34895</name>
</gene>
<keyword evidence="4" id="KW-1185">Reference proteome</keyword>
<feature type="compositionally biased region" description="Pro residues" evidence="1">
    <location>
        <begin position="644"/>
        <end position="664"/>
    </location>
</feature>
<accession>A0ABW6Y1L9</accession>
<dbReference type="RefSeq" id="WP_388311022.1">
    <property type="nucleotide sequence ID" value="NZ_JBIBDZ010000014.1"/>
</dbReference>
<dbReference type="PROSITE" id="PS00039">
    <property type="entry name" value="DEAD_ATP_HELICASE"/>
    <property type="match status" value="1"/>
</dbReference>
<organism evidence="3 4">
    <name type="scientific">Streptomyces flavochromogenes</name>
    <dbReference type="NCBI Taxonomy" id="68199"/>
    <lineage>
        <taxon>Bacteria</taxon>
        <taxon>Bacillati</taxon>
        <taxon>Actinomycetota</taxon>
        <taxon>Actinomycetes</taxon>
        <taxon>Kitasatosporales</taxon>
        <taxon>Streptomycetaceae</taxon>
        <taxon>Streptomyces</taxon>
    </lineage>
</organism>
<keyword evidence="2" id="KW-0812">Transmembrane</keyword>
<keyword evidence="2" id="KW-1133">Transmembrane helix</keyword>
<dbReference type="InterPro" id="IPR000629">
    <property type="entry name" value="RNA-helicase_DEAD-box_CS"/>
</dbReference>
<feature type="compositionally biased region" description="Gly residues" evidence="1">
    <location>
        <begin position="681"/>
        <end position="693"/>
    </location>
</feature>
<feature type="region of interest" description="Disordered" evidence="1">
    <location>
        <begin position="565"/>
        <end position="706"/>
    </location>
</feature>
<sequence length="906" mass="94772">MSALVLPERPLPGHAVCLDLRTAGAYDPDAVVRSALDAPQPGGERRFLVLDEADRLVSHQLLYERLSSYGPARIVCLAVGVRGERTVRRTLTLRPPAAGVLWVFDTTEDGVPAEAVLRPLVDVLSTPEVFDAVLRALGEVVHGVAVPAVRVLEHDLTDEARARAWRQAVEGLTGPEVPAGTASAEQVPPALALLLDEGMPRSLADHRWLPAQGRAGLRLAGCDEAVQDAVDGYHRVRGAAGLLTGAGRTVDLPGDIERVAGELERFRIAVADAFAAAGGSRLTVEHRGVLRDRGIELPEMPREISRAGIVPALRDHTYELIGKGLPLRSVAARLAALSARTAPVGSASRLARLDAICGPERLRRLGGRYPFTAGGSRPVAFAVTGLLALLAGVWPVLGWVLGPAVGVLAAGLAHLMLRRRPNRSPDGRIDGGGATGAAPRLFGGVLGGLVGAGLGQFLGLPLWAGAVALAVALAAVVLLALRDWSRAVDAWWARADPEDAWRILREVQSLVVTTAVHDWLFAEVRHHCSAGAGAVARLLRGLADTADAHGRSASHANGYAYVPSAGSAGSAEGGSRRDSARPPEPDSGTAAWSWEDWEGGAADDIWSDMDEEPPSPVRSPAPNGSPYASDPFGPSDAFDASDPFGPPGPAGPSDPFGPPGPVDPSGPFGPSVPSDRDSALSGGGGAGWAGPGAGPGPEPVPAPAWLERRYGDGGPLLVDTLVGDLVAGTLLILDRCWAGIERDPGAVVPAVHEERIAELLGETRVRLERDVAASPPPRYDGLRDQDALSGLAAFTDRSDRPDAARLTGVAPDAVARLILAEDDPARTVALCGPEHMRLLSHDPLAARQVRFVPEAMRRGAAGDDIWRGIAEDVVWTGAGRHAGILRLVPLRADVVHTVRAEEAGEP</sequence>
<proteinExistence type="predicted"/>
<evidence type="ECO:0000313" key="3">
    <source>
        <dbReference type="EMBL" id="MFF5923466.1"/>
    </source>
</evidence>
<dbReference type="Proteomes" id="UP001602370">
    <property type="component" value="Unassembled WGS sequence"/>
</dbReference>
<feature type="transmembrane region" description="Helical" evidence="2">
    <location>
        <begin position="396"/>
        <end position="417"/>
    </location>
</feature>
<feature type="transmembrane region" description="Helical" evidence="2">
    <location>
        <begin position="437"/>
        <end position="454"/>
    </location>
</feature>
<evidence type="ECO:0000313" key="4">
    <source>
        <dbReference type="Proteomes" id="UP001602370"/>
    </source>
</evidence>
<protein>
    <submittedName>
        <fullName evidence="3">Uncharacterized protein</fullName>
    </submittedName>
</protein>
<dbReference type="EMBL" id="JBIBDZ010000014">
    <property type="protein sequence ID" value="MFF5923466.1"/>
    <property type="molecule type" value="Genomic_DNA"/>
</dbReference>
<feature type="transmembrane region" description="Helical" evidence="2">
    <location>
        <begin position="460"/>
        <end position="481"/>
    </location>
</feature>
<comment type="caution">
    <text evidence="3">The sequence shown here is derived from an EMBL/GenBank/DDBJ whole genome shotgun (WGS) entry which is preliminary data.</text>
</comment>
<name>A0ABW6Y1L9_9ACTN</name>
<keyword evidence="2" id="KW-0472">Membrane</keyword>
<reference evidence="3 4" key="1">
    <citation type="submission" date="2024-10" db="EMBL/GenBank/DDBJ databases">
        <title>The Natural Products Discovery Center: Release of the First 8490 Sequenced Strains for Exploring Actinobacteria Biosynthetic Diversity.</title>
        <authorList>
            <person name="Kalkreuter E."/>
            <person name="Kautsar S.A."/>
            <person name="Yang D."/>
            <person name="Bader C.D."/>
            <person name="Teijaro C.N."/>
            <person name="Fluegel L."/>
            <person name="Davis C.M."/>
            <person name="Simpson J.R."/>
            <person name="Lauterbach L."/>
            <person name="Steele A.D."/>
            <person name="Gui C."/>
            <person name="Meng S."/>
            <person name="Li G."/>
            <person name="Viehrig K."/>
            <person name="Ye F."/>
            <person name="Su P."/>
            <person name="Kiefer A.F."/>
            <person name="Nichols A."/>
            <person name="Cepeda A.J."/>
            <person name="Yan W."/>
            <person name="Fan B."/>
            <person name="Jiang Y."/>
            <person name="Adhikari A."/>
            <person name="Zheng C.-J."/>
            <person name="Schuster L."/>
            <person name="Cowan T.M."/>
            <person name="Smanski M.J."/>
            <person name="Chevrette M.G."/>
            <person name="De Carvalho L.P.S."/>
            <person name="Shen B."/>
        </authorList>
    </citation>
    <scope>NUCLEOTIDE SEQUENCE [LARGE SCALE GENOMIC DNA]</scope>
    <source>
        <strain evidence="3 4">NPDC012605</strain>
    </source>
</reference>
<feature type="compositionally biased region" description="Basic and acidic residues" evidence="1">
    <location>
        <begin position="574"/>
        <end position="584"/>
    </location>
</feature>